<evidence type="ECO:0000313" key="2">
    <source>
        <dbReference type="EMBL" id="MFC3302991.1"/>
    </source>
</evidence>
<accession>A0ABV7MFB7</accession>
<dbReference type="EMBL" id="JBHRVA010000003">
    <property type="protein sequence ID" value="MFC3302991.1"/>
    <property type="molecule type" value="Genomic_DNA"/>
</dbReference>
<dbReference type="InterPro" id="IPR045057">
    <property type="entry name" value="Gcn5-rel_NAT"/>
</dbReference>
<gene>
    <name evidence="2" type="ORF">ACFONP_09630</name>
</gene>
<dbReference type="InterPro" id="IPR031165">
    <property type="entry name" value="GNAT_YJDJ"/>
</dbReference>
<dbReference type="PANTHER" id="PTHR31435:SF10">
    <property type="entry name" value="BSR4717 PROTEIN"/>
    <property type="match status" value="1"/>
</dbReference>
<dbReference type="CDD" id="cd04301">
    <property type="entry name" value="NAT_SF"/>
    <property type="match status" value="1"/>
</dbReference>
<dbReference type="Gene3D" id="3.40.630.30">
    <property type="match status" value="1"/>
</dbReference>
<dbReference type="EC" id="2.3.1.-" evidence="2"/>
<dbReference type="Proteomes" id="UP001595607">
    <property type="component" value="Unassembled WGS sequence"/>
</dbReference>
<feature type="domain" description="N-acetyltransferase" evidence="1">
    <location>
        <begin position="6"/>
        <end position="91"/>
    </location>
</feature>
<proteinExistence type="predicted"/>
<dbReference type="Pfam" id="PF14542">
    <property type="entry name" value="Acetyltransf_CG"/>
    <property type="match status" value="1"/>
</dbReference>
<keyword evidence="2" id="KW-0012">Acyltransferase</keyword>
<sequence>MDIRREDEGGRGRYVTEIEGHEAELTFHKEGSRLTIDHVGVPRALEGRGIGTQLVAHAVQEARARGETLVPLCPFARAKMDRHPEWQDVRGE</sequence>
<dbReference type="PROSITE" id="PS51729">
    <property type="entry name" value="GNAT_YJDJ"/>
    <property type="match status" value="1"/>
</dbReference>
<keyword evidence="2" id="KW-0808">Transferase</keyword>
<comment type="caution">
    <text evidence="2">The sequence shown here is derived from an EMBL/GenBank/DDBJ whole genome shotgun (WGS) entry which is preliminary data.</text>
</comment>
<dbReference type="PANTHER" id="PTHR31435">
    <property type="entry name" value="PROTEIN NATD1"/>
    <property type="match status" value="1"/>
</dbReference>
<dbReference type="SUPFAM" id="SSF55729">
    <property type="entry name" value="Acyl-CoA N-acyltransferases (Nat)"/>
    <property type="match status" value="1"/>
</dbReference>
<reference evidence="3" key="1">
    <citation type="journal article" date="2019" name="Int. J. Syst. Evol. Microbiol.">
        <title>The Global Catalogue of Microorganisms (GCM) 10K type strain sequencing project: providing services to taxonomists for standard genome sequencing and annotation.</title>
        <authorList>
            <consortium name="The Broad Institute Genomics Platform"/>
            <consortium name="The Broad Institute Genome Sequencing Center for Infectious Disease"/>
            <person name="Wu L."/>
            <person name="Ma J."/>
        </authorList>
    </citation>
    <scope>NUCLEOTIDE SEQUENCE [LARGE SCALE GENOMIC DNA]</scope>
    <source>
        <strain evidence="3">KCTC 22245</strain>
    </source>
</reference>
<dbReference type="RefSeq" id="WP_189575113.1">
    <property type="nucleotide sequence ID" value="NZ_BMXU01000002.1"/>
</dbReference>
<evidence type="ECO:0000313" key="3">
    <source>
        <dbReference type="Proteomes" id="UP001595607"/>
    </source>
</evidence>
<dbReference type="GO" id="GO:0016746">
    <property type="term" value="F:acyltransferase activity"/>
    <property type="evidence" value="ECO:0007669"/>
    <property type="project" value="UniProtKB-KW"/>
</dbReference>
<protein>
    <submittedName>
        <fullName evidence="2">GNAT family N-acetyltransferase</fullName>
        <ecNumber evidence="2">2.3.1.-</ecNumber>
    </submittedName>
</protein>
<dbReference type="InterPro" id="IPR016181">
    <property type="entry name" value="Acyl_CoA_acyltransferase"/>
</dbReference>
<name>A0ABV7MFB7_9PROT</name>
<keyword evidence="3" id="KW-1185">Reference proteome</keyword>
<organism evidence="2 3">
    <name type="scientific">Parvularcula lutaonensis</name>
    <dbReference type="NCBI Taxonomy" id="491923"/>
    <lineage>
        <taxon>Bacteria</taxon>
        <taxon>Pseudomonadati</taxon>
        <taxon>Pseudomonadota</taxon>
        <taxon>Alphaproteobacteria</taxon>
        <taxon>Parvularculales</taxon>
        <taxon>Parvularculaceae</taxon>
        <taxon>Parvularcula</taxon>
    </lineage>
</organism>
<evidence type="ECO:0000259" key="1">
    <source>
        <dbReference type="PROSITE" id="PS51729"/>
    </source>
</evidence>